<keyword evidence="4" id="KW-1185">Reference proteome</keyword>
<comment type="caution">
    <text evidence="3">The sequence shown here is derived from an EMBL/GenBank/DDBJ whole genome shotgun (WGS) entry which is preliminary data.</text>
</comment>
<name>A0A6A0AAI0_HAELA</name>
<feature type="region of interest" description="Disordered" evidence="1">
    <location>
        <begin position="29"/>
        <end position="60"/>
    </location>
</feature>
<evidence type="ECO:0000256" key="1">
    <source>
        <dbReference type="SAM" id="MobiDB-lite"/>
    </source>
</evidence>
<feature type="signal peptide" evidence="2">
    <location>
        <begin position="1"/>
        <end position="28"/>
    </location>
</feature>
<organism evidence="3 4">
    <name type="scientific">Haematococcus lacustris</name>
    <name type="common">Green alga</name>
    <name type="synonym">Haematococcus pluvialis</name>
    <dbReference type="NCBI Taxonomy" id="44745"/>
    <lineage>
        <taxon>Eukaryota</taxon>
        <taxon>Viridiplantae</taxon>
        <taxon>Chlorophyta</taxon>
        <taxon>core chlorophytes</taxon>
        <taxon>Chlorophyceae</taxon>
        <taxon>CS clade</taxon>
        <taxon>Chlamydomonadales</taxon>
        <taxon>Haematococcaceae</taxon>
        <taxon>Haematococcus</taxon>
    </lineage>
</organism>
<keyword evidence="2" id="KW-0732">Signal</keyword>
<feature type="compositionally biased region" description="Polar residues" evidence="1">
    <location>
        <begin position="31"/>
        <end position="53"/>
    </location>
</feature>
<evidence type="ECO:0000256" key="2">
    <source>
        <dbReference type="SAM" id="SignalP"/>
    </source>
</evidence>
<reference evidence="3 4" key="1">
    <citation type="submission" date="2020-02" db="EMBL/GenBank/DDBJ databases">
        <title>Draft genome sequence of Haematococcus lacustris strain NIES-144.</title>
        <authorList>
            <person name="Morimoto D."/>
            <person name="Nakagawa S."/>
            <person name="Yoshida T."/>
            <person name="Sawayama S."/>
        </authorList>
    </citation>
    <scope>NUCLEOTIDE SEQUENCE [LARGE SCALE GENOMIC DNA]</scope>
    <source>
        <strain evidence="3 4">NIES-144</strain>
    </source>
</reference>
<sequence>MQRRCFVAAVCRVLNVVIVTTSSWTAEGATSAMSSEATSPVVRNSSASITQSGFEGMTPV</sequence>
<dbReference type="AlphaFoldDB" id="A0A6A0AAI0"/>
<protein>
    <submittedName>
        <fullName evidence="3">Uncharacterized protein</fullName>
    </submittedName>
</protein>
<gene>
    <name evidence="3" type="ORF">HaLaN_27698</name>
</gene>
<dbReference type="EMBL" id="BLLF01004180">
    <property type="protein sequence ID" value="GFH29094.1"/>
    <property type="molecule type" value="Genomic_DNA"/>
</dbReference>
<proteinExistence type="predicted"/>
<feature type="chain" id="PRO_5025367352" evidence="2">
    <location>
        <begin position="29"/>
        <end position="60"/>
    </location>
</feature>
<dbReference type="Proteomes" id="UP000485058">
    <property type="component" value="Unassembled WGS sequence"/>
</dbReference>
<evidence type="ECO:0000313" key="3">
    <source>
        <dbReference type="EMBL" id="GFH29094.1"/>
    </source>
</evidence>
<accession>A0A6A0AAI0</accession>
<evidence type="ECO:0000313" key="4">
    <source>
        <dbReference type="Proteomes" id="UP000485058"/>
    </source>
</evidence>